<dbReference type="Pfam" id="PF00578">
    <property type="entry name" value="AhpC-TSA"/>
    <property type="match status" value="1"/>
</dbReference>
<dbReference type="GO" id="GO:0016209">
    <property type="term" value="F:antioxidant activity"/>
    <property type="evidence" value="ECO:0007669"/>
    <property type="project" value="InterPro"/>
</dbReference>
<reference evidence="3" key="1">
    <citation type="submission" date="2013-08" db="EMBL/GenBank/DDBJ databases">
        <authorList>
            <person name="Durkin A.S."/>
            <person name="Haft D.R."/>
            <person name="McCorrison J."/>
            <person name="Torralba M."/>
            <person name="Gillis M."/>
            <person name="Haft D.H."/>
            <person name="Methe B."/>
            <person name="Sutton G."/>
            <person name="Nelson K.E."/>
        </authorList>
    </citation>
    <scope>NUCLEOTIDE SEQUENCE [LARGE SCALE GENOMIC DNA]</scope>
    <source>
        <strain evidence="3">F0233</strain>
    </source>
</reference>
<dbReference type="InterPro" id="IPR013766">
    <property type="entry name" value="Thioredoxin_domain"/>
</dbReference>
<dbReference type="InterPro" id="IPR036249">
    <property type="entry name" value="Thioredoxin-like_sf"/>
</dbReference>
<dbReference type="SUPFAM" id="SSF52833">
    <property type="entry name" value="Thioredoxin-like"/>
    <property type="match status" value="1"/>
</dbReference>
<dbReference type="GeneID" id="95358848"/>
<dbReference type="EMBL" id="ACVN02000219">
    <property type="protein sequence ID" value="ERK54267.1"/>
    <property type="molecule type" value="Genomic_DNA"/>
</dbReference>
<dbReference type="CDD" id="cd02966">
    <property type="entry name" value="TlpA_like_family"/>
    <property type="match status" value="1"/>
</dbReference>
<evidence type="ECO:0000313" key="4">
    <source>
        <dbReference type="Proteomes" id="UP000017052"/>
    </source>
</evidence>
<feature type="transmembrane region" description="Helical" evidence="1">
    <location>
        <begin position="28"/>
        <end position="48"/>
    </location>
</feature>
<dbReference type="OrthoDB" id="9790194at2"/>
<comment type="caution">
    <text evidence="3">The sequence shown here is derived from an EMBL/GenBank/DDBJ whole genome shotgun (WGS) entry which is preliminary data.</text>
</comment>
<dbReference type="Gene3D" id="3.40.30.10">
    <property type="entry name" value="Glutaredoxin"/>
    <property type="match status" value="1"/>
</dbReference>
<feature type="domain" description="Thioredoxin" evidence="2">
    <location>
        <begin position="72"/>
        <end position="210"/>
    </location>
</feature>
<organism evidence="3 4">
    <name type="scientific">Propionibacterium acidifaciens F0233</name>
    <dbReference type="NCBI Taxonomy" id="553198"/>
    <lineage>
        <taxon>Bacteria</taxon>
        <taxon>Bacillati</taxon>
        <taxon>Actinomycetota</taxon>
        <taxon>Actinomycetes</taxon>
        <taxon>Propionibacteriales</taxon>
        <taxon>Propionibacteriaceae</taxon>
        <taxon>Propionibacterium</taxon>
    </lineage>
</organism>
<dbReference type="GO" id="GO:0016491">
    <property type="term" value="F:oxidoreductase activity"/>
    <property type="evidence" value="ECO:0007669"/>
    <property type="project" value="InterPro"/>
</dbReference>
<proteinExistence type="predicted"/>
<evidence type="ECO:0000313" key="3">
    <source>
        <dbReference type="EMBL" id="ERK54267.1"/>
    </source>
</evidence>
<keyword evidence="4" id="KW-1185">Reference proteome</keyword>
<keyword evidence="1" id="KW-0812">Transmembrane</keyword>
<keyword evidence="1" id="KW-0472">Membrane</keyword>
<gene>
    <name evidence="3" type="ORF">HMPREF0682_1401</name>
</gene>
<dbReference type="Proteomes" id="UP000017052">
    <property type="component" value="Unassembled WGS sequence"/>
</dbReference>
<sequence>MPDRHGSDTGPGAGAEGSAWTRFRRSPLFTLLVLTVTAGVVIAGVWLVNHHGDAQEDAITAVQVSGGTGRLVETGQTAPDFTATTIDGRTVTLSALRGRPVWLVFEASWCASCRSEAPDVEAAYQHGAEAGLEAIGLYLSEDSSDVQRYVDALGLTYTQVPDEGSRIAASFGVMGIPSHVFIDADGVVQIAHPGALSASQMIADVNKVTGQG</sequence>
<name>U2RUC1_9ACTN</name>
<keyword evidence="1" id="KW-1133">Transmembrane helix</keyword>
<dbReference type="RefSeq" id="WP_021797978.1">
    <property type="nucleotide sequence ID" value="NZ_ACVN02000219.1"/>
</dbReference>
<evidence type="ECO:0000256" key="1">
    <source>
        <dbReference type="SAM" id="Phobius"/>
    </source>
</evidence>
<dbReference type="PROSITE" id="PS51352">
    <property type="entry name" value="THIOREDOXIN_2"/>
    <property type="match status" value="1"/>
</dbReference>
<accession>U2RUC1</accession>
<protein>
    <submittedName>
        <fullName evidence="3">Redoxin</fullName>
    </submittedName>
</protein>
<dbReference type="PANTHER" id="PTHR42852">
    <property type="entry name" value="THIOL:DISULFIDE INTERCHANGE PROTEIN DSBE"/>
    <property type="match status" value="1"/>
</dbReference>
<dbReference type="InterPro" id="IPR050553">
    <property type="entry name" value="Thioredoxin_ResA/DsbE_sf"/>
</dbReference>
<evidence type="ECO:0000259" key="2">
    <source>
        <dbReference type="PROSITE" id="PS51352"/>
    </source>
</evidence>
<dbReference type="AlphaFoldDB" id="U2RUC1"/>
<dbReference type="PANTHER" id="PTHR42852:SF13">
    <property type="entry name" value="PROTEIN DIPZ"/>
    <property type="match status" value="1"/>
</dbReference>
<dbReference type="InterPro" id="IPR000866">
    <property type="entry name" value="AhpC/TSA"/>
</dbReference>